<keyword evidence="1" id="KW-0378">Hydrolase</keyword>
<evidence type="ECO:0000313" key="4">
    <source>
        <dbReference type="EMBL" id="RKQ96514.1"/>
    </source>
</evidence>
<dbReference type="InterPro" id="IPR039329">
    <property type="entry name" value="SIAE"/>
</dbReference>
<dbReference type="PANTHER" id="PTHR22901:SF0">
    <property type="entry name" value="SIALATE O-ACETYLESTERASE"/>
    <property type="match status" value="1"/>
</dbReference>
<dbReference type="Gene3D" id="3.40.50.1110">
    <property type="entry name" value="SGNH hydrolase"/>
    <property type="match status" value="2"/>
</dbReference>
<dbReference type="InterPro" id="IPR008979">
    <property type="entry name" value="Galactose-bd-like_sf"/>
</dbReference>
<feature type="domain" description="Sialate O-acetylesterase" evidence="3">
    <location>
        <begin position="427"/>
        <end position="558"/>
    </location>
</feature>
<dbReference type="SUPFAM" id="SSF52266">
    <property type="entry name" value="SGNH hydrolase"/>
    <property type="match status" value="1"/>
</dbReference>
<dbReference type="PROSITE" id="PS51257">
    <property type="entry name" value="PROKAR_LIPOPROTEIN"/>
    <property type="match status" value="1"/>
</dbReference>
<feature type="chain" id="PRO_5019811211" evidence="2">
    <location>
        <begin position="26"/>
        <end position="669"/>
    </location>
</feature>
<evidence type="ECO:0000256" key="1">
    <source>
        <dbReference type="ARBA" id="ARBA00022801"/>
    </source>
</evidence>
<dbReference type="Pfam" id="PF03629">
    <property type="entry name" value="SASA"/>
    <property type="match status" value="1"/>
</dbReference>
<proteinExistence type="predicted"/>
<dbReference type="RefSeq" id="WP_233350731.1">
    <property type="nucleotide sequence ID" value="NZ_RBIM01000004.1"/>
</dbReference>
<dbReference type="Proteomes" id="UP000273675">
    <property type="component" value="Unassembled WGS sequence"/>
</dbReference>
<dbReference type="PANTHER" id="PTHR22901">
    <property type="entry name" value="SIALATE O-ACETYLESTERASE"/>
    <property type="match status" value="1"/>
</dbReference>
<sequence>MTEFARSNALLSPTLVIALALGACSAGQPTVAAARMVRDNPATLNLLDPIFTDHMVIQRDQPATIWGQAEPGTTVTVRLGIDSQDTTTDDDGRWQAVFAPHSAGERLALEVVTAQGVEQRVDDILVGDVWLCSGQSNMEFPVHRALNPGSEISGPHNPTIRLLTIAHDSQVTPQADHADPDVWQIASPDSVPDFSAVCYFFARELQARIDVPMGLIDASWGGSQIEAWISADGLRTNGDFNASLDTLALYATDRAAASAGFGVEWEAWWQDAAGTTPWTDEAVMAEPGQPAPAQMGDWRSWDIEGMDRHLGMVWFTRQIELDAVQAAQDAWIDLGGIDEVDASWVNGQFVGATFGWGSGRTYDLPQGSLRAGSNMIAVNVLNTWGAGGMVGPDEAVRLRFADGSTVALAGDWRFAPVPSSIGSPPRAPWESVGGLTGMYNGMIAPLEHTRLAGMIWYQGESNTGRADAYEGLLETLLADWRNQFGADMPALIVQLANFGALADQPVNSGWARVRDAQRRVAERDPRAGLVVTIDIGDRLDIHPPNKQEVGRRAARAALHVLHDGAGTGWGARPRDARRADDQIVLRFDDVEGGLHAMSTDAPGGYEACNADDCRYVPARLADDHIVLSLSPDAGLISHVRYCWADAPICPLYDGAGLPVGPFELAVVRE</sequence>
<dbReference type="GO" id="GO:0001681">
    <property type="term" value="F:sialate O-acetylesterase activity"/>
    <property type="evidence" value="ECO:0007669"/>
    <property type="project" value="InterPro"/>
</dbReference>
<dbReference type="GO" id="GO:0005975">
    <property type="term" value="P:carbohydrate metabolic process"/>
    <property type="evidence" value="ECO:0007669"/>
    <property type="project" value="InterPro"/>
</dbReference>
<dbReference type="InterPro" id="IPR005181">
    <property type="entry name" value="SASA"/>
</dbReference>
<evidence type="ECO:0000256" key="2">
    <source>
        <dbReference type="SAM" id="SignalP"/>
    </source>
</evidence>
<evidence type="ECO:0000259" key="3">
    <source>
        <dbReference type="Pfam" id="PF03629"/>
    </source>
</evidence>
<dbReference type="InterPro" id="IPR036514">
    <property type="entry name" value="SGNH_hydro_sf"/>
</dbReference>
<reference evidence="4 5" key="1">
    <citation type="submission" date="2018-10" db="EMBL/GenBank/DDBJ databases">
        <title>Genomic Encyclopedia of Type Strains, Phase IV (KMG-IV): sequencing the most valuable type-strain genomes for metagenomic binning, comparative biology and taxonomic classification.</title>
        <authorList>
            <person name="Goeker M."/>
        </authorList>
    </citation>
    <scope>NUCLEOTIDE SEQUENCE [LARGE SCALE GENOMIC DNA]</scope>
    <source>
        <strain evidence="4 5">DSM 4734</strain>
    </source>
</reference>
<dbReference type="Gene3D" id="2.60.40.10">
    <property type="entry name" value="Immunoglobulins"/>
    <property type="match status" value="1"/>
</dbReference>
<dbReference type="EMBL" id="RBIM01000004">
    <property type="protein sequence ID" value="RKQ96514.1"/>
    <property type="molecule type" value="Genomic_DNA"/>
</dbReference>
<dbReference type="GO" id="GO:0004553">
    <property type="term" value="F:hydrolase activity, hydrolyzing O-glycosyl compounds"/>
    <property type="evidence" value="ECO:0007669"/>
    <property type="project" value="InterPro"/>
</dbReference>
<dbReference type="AlphaFoldDB" id="A0A495D3M4"/>
<dbReference type="Gene3D" id="2.60.120.260">
    <property type="entry name" value="Galactose-binding domain-like"/>
    <property type="match status" value="1"/>
</dbReference>
<organism evidence="4 5">
    <name type="scientific">Maricaulis maris</name>
    <dbReference type="NCBI Taxonomy" id="74318"/>
    <lineage>
        <taxon>Bacteria</taxon>
        <taxon>Pseudomonadati</taxon>
        <taxon>Pseudomonadota</taxon>
        <taxon>Alphaproteobacteria</taxon>
        <taxon>Maricaulales</taxon>
        <taxon>Maricaulaceae</taxon>
        <taxon>Maricaulis</taxon>
    </lineage>
</organism>
<protein>
    <submittedName>
        <fullName evidence="4">Sialate O-acetylesterase</fullName>
    </submittedName>
</protein>
<gene>
    <name evidence="4" type="ORF">C7435_1844</name>
</gene>
<dbReference type="InterPro" id="IPR013783">
    <property type="entry name" value="Ig-like_fold"/>
</dbReference>
<feature type="signal peptide" evidence="2">
    <location>
        <begin position="1"/>
        <end position="25"/>
    </location>
</feature>
<name>A0A495D3M4_9PROT</name>
<evidence type="ECO:0000313" key="5">
    <source>
        <dbReference type="Proteomes" id="UP000273675"/>
    </source>
</evidence>
<keyword evidence="2" id="KW-0732">Signal</keyword>
<accession>A0A495D3M4</accession>
<dbReference type="SUPFAM" id="SSF49785">
    <property type="entry name" value="Galactose-binding domain-like"/>
    <property type="match status" value="1"/>
</dbReference>
<comment type="caution">
    <text evidence="4">The sequence shown here is derived from an EMBL/GenBank/DDBJ whole genome shotgun (WGS) entry which is preliminary data.</text>
</comment>